<evidence type="ECO:0000256" key="2">
    <source>
        <dbReference type="ARBA" id="ARBA00007992"/>
    </source>
</evidence>
<comment type="cofactor">
    <cofactor evidence="1">
        <name>FAD</name>
        <dbReference type="ChEBI" id="CHEBI:57692"/>
    </cofactor>
</comment>
<keyword evidence="6" id="KW-0503">Monooxygenase</keyword>
<evidence type="ECO:0000256" key="5">
    <source>
        <dbReference type="ARBA" id="ARBA00023002"/>
    </source>
</evidence>
<dbReference type="OrthoDB" id="417877at2759"/>
<dbReference type="InterPro" id="IPR051104">
    <property type="entry name" value="FAD_monoxygenase"/>
</dbReference>
<evidence type="ECO:0000259" key="7">
    <source>
        <dbReference type="Pfam" id="PF01494"/>
    </source>
</evidence>
<evidence type="ECO:0000256" key="1">
    <source>
        <dbReference type="ARBA" id="ARBA00001974"/>
    </source>
</evidence>
<dbReference type="SUPFAM" id="SSF51905">
    <property type="entry name" value="FAD/NAD(P)-binding domain"/>
    <property type="match status" value="1"/>
</dbReference>
<evidence type="ECO:0000256" key="3">
    <source>
        <dbReference type="ARBA" id="ARBA00022630"/>
    </source>
</evidence>
<proteinExistence type="inferred from homology"/>
<feature type="domain" description="FAD-binding" evidence="7">
    <location>
        <begin position="9"/>
        <end position="337"/>
    </location>
</feature>
<evidence type="ECO:0000256" key="6">
    <source>
        <dbReference type="ARBA" id="ARBA00023033"/>
    </source>
</evidence>
<dbReference type="GO" id="GO:0044550">
    <property type="term" value="P:secondary metabolite biosynthetic process"/>
    <property type="evidence" value="ECO:0007669"/>
    <property type="project" value="TreeGrafter"/>
</dbReference>
<keyword evidence="3" id="KW-0285">Flavoprotein</keyword>
<dbReference type="GO" id="GO:0071949">
    <property type="term" value="F:FAD binding"/>
    <property type="evidence" value="ECO:0007669"/>
    <property type="project" value="InterPro"/>
</dbReference>
<gene>
    <name evidence="8" type="ORF">B0J13DRAFT_618816</name>
</gene>
<evidence type="ECO:0000313" key="9">
    <source>
        <dbReference type="Proteomes" id="UP000717696"/>
    </source>
</evidence>
<protein>
    <recommendedName>
        <fullName evidence="7">FAD-binding domain-containing protein</fullName>
    </recommendedName>
</protein>
<keyword evidence="9" id="KW-1185">Reference proteome</keyword>
<dbReference type="Pfam" id="PF01494">
    <property type="entry name" value="FAD_binding_3"/>
    <property type="match status" value="1"/>
</dbReference>
<sequence length="425" mass="46916">MATVDAPRIKVAIIGSGPAGLSAAIELSKLPFIDWRLYEQKPTISELGTGITLQRNTWRLLERLGAAKHLRASDFFRPADGHDVQYRNGRSGVVVKQTYPPSSVAPHHAPCRVHRAKLQKALLKEVDQSRIRLKRKLVDVERMESAQLRVVFEDGSSDHVDLVIGADGIRSKVRSVIFPNQEAKYSGVTAYRTVVRLADAEQINGLPKAMTFWHGTEGKWVYTCPLGANDWEITCRIGESDDGDRSTWGREASVPGWISAHHEYCEPVQSLLSLATRVKRYDYFGGSRLQRAVDGSSVALIGDASHPLSGAFGAGAAFAIEDAWVLAGAIDWAYKTSRTLEHALALFDQVRSPHYRALYQTLDDIAAANRQSASQAASAEEDILTRVENVSQPKNNWMYYHEVDKVLADAIAGWGDASLNIRPSL</sequence>
<comment type="caution">
    <text evidence="8">The sequence shown here is derived from an EMBL/GenBank/DDBJ whole genome shotgun (WGS) entry which is preliminary data.</text>
</comment>
<dbReference type="PANTHER" id="PTHR46720">
    <property type="entry name" value="HYDROXYLASE, PUTATIVE (AFU_ORTHOLOGUE AFUA_3G01460)-RELATED"/>
    <property type="match status" value="1"/>
</dbReference>
<dbReference type="Gene3D" id="3.50.50.60">
    <property type="entry name" value="FAD/NAD(P)-binding domain"/>
    <property type="match status" value="1"/>
</dbReference>
<dbReference type="PANTHER" id="PTHR46720:SF3">
    <property type="entry name" value="FAD-BINDING DOMAIN-CONTAINING PROTEIN-RELATED"/>
    <property type="match status" value="1"/>
</dbReference>
<keyword evidence="4" id="KW-0274">FAD</keyword>
<comment type="similarity">
    <text evidence="2">Belongs to the paxM FAD-dependent monooxygenase family.</text>
</comment>
<dbReference type="EMBL" id="JAGMUU010000004">
    <property type="protein sequence ID" value="KAH7155360.1"/>
    <property type="molecule type" value="Genomic_DNA"/>
</dbReference>
<name>A0A9P9F824_9HYPO</name>
<accession>A0A9P9F824</accession>
<dbReference type="InterPro" id="IPR036188">
    <property type="entry name" value="FAD/NAD-bd_sf"/>
</dbReference>
<organism evidence="8 9">
    <name type="scientific">Dactylonectria estremocensis</name>
    <dbReference type="NCBI Taxonomy" id="1079267"/>
    <lineage>
        <taxon>Eukaryota</taxon>
        <taxon>Fungi</taxon>
        <taxon>Dikarya</taxon>
        <taxon>Ascomycota</taxon>
        <taxon>Pezizomycotina</taxon>
        <taxon>Sordariomycetes</taxon>
        <taxon>Hypocreomycetidae</taxon>
        <taxon>Hypocreales</taxon>
        <taxon>Nectriaceae</taxon>
        <taxon>Dactylonectria</taxon>
    </lineage>
</organism>
<dbReference type="AlphaFoldDB" id="A0A9P9F824"/>
<evidence type="ECO:0000313" key="8">
    <source>
        <dbReference type="EMBL" id="KAH7155360.1"/>
    </source>
</evidence>
<dbReference type="InterPro" id="IPR002938">
    <property type="entry name" value="FAD-bd"/>
</dbReference>
<dbReference type="PRINTS" id="PR00420">
    <property type="entry name" value="RNGMNOXGNASE"/>
</dbReference>
<dbReference type="GO" id="GO:0004497">
    <property type="term" value="F:monooxygenase activity"/>
    <property type="evidence" value="ECO:0007669"/>
    <property type="project" value="UniProtKB-KW"/>
</dbReference>
<evidence type="ECO:0000256" key="4">
    <source>
        <dbReference type="ARBA" id="ARBA00022827"/>
    </source>
</evidence>
<reference evidence="8" key="1">
    <citation type="journal article" date="2021" name="Nat. Commun.">
        <title>Genetic determinants of endophytism in the Arabidopsis root mycobiome.</title>
        <authorList>
            <person name="Mesny F."/>
            <person name="Miyauchi S."/>
            <person name="Thiergart T."/>
            <person name="Pickel B."/>
            <person name="Atanasova L."/>
            <person name="Karlsson M."/>
            <person name="Huettel B."/>
            <person name="Barry K.W."/>
            <person name="Haridas S."/>
            <person name="Chen C."/>
            <person name="Bauer D."/>
            <person name="Andreopoulos W."/>
            <person name="Pangilinan J."/>
            <person name="LaButti K."/>
            <person name="Riley R."/>
            <person name="Lipzen A."/>
            <person name="Clum A."/>
            <person name="Drula E."/>
            <person name="Henrissat B."/>
            <person name="Kohler A."/>
            <person name="Grigoriev I.V."/>
            <person name="Martin F.M."/>
            <person name="Hacquard S."/>
        </authorList>
    </citation>
    <scope>NUCLEOTIDE SEQUENCE</scope>
    <source>
        <strain evidence="8">MPI-CAGE-AT-0021</strain>
    </source>
</reference>
<keyword evidence="5" id="KW-0560">Oxidoreductase</keyword>
<dbReference type="Proteomes" id="UP000717696">
    <property type="component" value="Unassembled WGS sequence"/>
</dbReference>